<dbReference type="Pfam" id="PF03060">
    <property type="entry name" value="NMO"/>
    <property type="match status" value="1"/>
</dbReference>
<evidence type="ECO:0008006" key="6">
    <source>
        <dbReference type="Google" id="ProtNLM"/>
    </source>
</evidence>
<comment type="caution">
    <text evidence="4">The sequence shown here is derived from an EMBL/GenBank/DDBJ whole genome shotgun (WGS) entry which is preliminary data.</text>
</comment>
<evidence type="ECO:0000256" key="2">
    <source>
        <dbReference type="ARBA" id="ARBA00022643"/>
    </source>
</evidence>
<dbReference type="InterPro" id="IPR013785">
    <property type="entry name" value="Aldolase_TIM"/>
</dbReference>
<dbReference type="InterPro" id="IPR004136">
    <property type="entry name" value="NMO"/>
</dbReference>
<evidence type="ECO:0000313" key="4">
    <source>
        <dbReference type="EMBL" id="KAF9530158.1"/>
    </source>
</evidence>
<proteinExistence type="predicted"/>
<organism evidence="4 5">
    <name type="scientific">Crepidotus variabilis</name>
    <dbReference type="NCBI Taxonomy" id="179855"/>
    <lineage>
        <taxon>Eukaryota</taxon>
        <taxon>Fungi</taxon>
        <taxon>Dikarya</taxon>
        <taxon>Basidiomycota</taxon>
        <taxon>Agaricomycotina</taxon>
        <taxon>Agaricomycetes</taxon>
        <taxon>Agaricomycetidae</taxon>
        <taxon>Agaricales</taxon>
        <taxon>Agaricineae</taxon>
        <taxon>Crepidotaceae</taxon>
        <taxon>Crepidotus</taxon>
    </lineage>
</organism>
<keyword evidence="5" id="KW-1185">Reference proteome</keyword>
<evidence type="ECO:0000313" key="5">
    <source>
        <dbReference type="Proteomes" id="UP000807306"/>
    </source>
</evidence>
<dbReference type="EMBL" id="MU157841">
    <property type="protein sequence ID" value="KAF9530158.1"/>
    <property type="molecule type" value="Genomic_DNA"/>
</dbReference>
<dbReference type="PANTHER" id="PTHR32332:SF31">
    <property type="entry name" value="2-NITROPROPANE DIOXYGENASE FAMILY, PUTATIVE (AFU_ORTHOLOGUE AFUA_2G09850)-RELATED"/>
    <property type="match status" value="1"/>
</dbReference>
<evidence type="ECO:0000256" key="1">
    <source>
        <dbReference type="ARBA" id="ARBA00022630"/>
    </source>
</evidence>
<name>A0A9P6EJR9_9AGAR</name>
<dbReference type="Proteomes" id="UP000807306">
    <property type="component" value="Unassembled WGS sequence"/>
</dbReference>
<keyword evidence="2" id="KW-0288">FMN</keyword>
<sequence length="355" mass="37467">MQSVQTDFTKLLGVKSPIVVAPMTFACGAALATQVSLAGGFGFMAAGHLSPDDLSSELILARSLLGAAEGAPLCIGSGFLVFQLEKNVAQGEELLKMTCDAQVQAIWLAFGEDIGRWVHFIRSIDPNAGTQAAIKIFVQLSTVEHVLRAVNDWKVDAIVAQGNEAGGHGLSTSLPIITLLPLLKRTIETAGSGGQPLPLLLGAGGVATGEQVASLLALGATGVVIGTRFCLCPESLCTGKQREVLVEAKSSESVRSMAFDLAMNRPGWPQGIDGRALRNIYLGNVIDYESGVGINTLRSRYKGGVKIGDPAREIVWAGSGVGLMKSIKPAQETLRELHEECLISLMKLSTFTLKQ</sequence>
<accession>A0A9P6EJR9</accession>
<dbReference type="AlphaFoldDB" id="A0A9P6EJR9"/>
<keyword evidence="3" id="KW-0560">Oxidoreductase</keyword>
<dbReference type="OrthoDB" id="2349068at2759"/>
<reference evidence="4" key="1">
    <citation type="submission" date="2020-11" db="EMBL/GenBank/DDBJ databases">
        <authorList>
            <consortium name="DOE Joint Genome Institute"/>
            <person name="Ahrendt S."/>
            <person name="Riley R."/>
            <person name="Andreopoulos W."/>
            <person name="Labutti K."/>
            <person name="Pangilinan J."/>
            <person name="Ruiz-Duenas F.J."/>
            <person name="Barrasa J.M."/>
            <person name="Sanchez-Garcia M."/>
            <person name="Camarero S."/>
            <person name="Miyauchi S."/>
            <person name="Serrano A."/>
            <person name="Linde D."/>
            <person name="Babiker R."/>
            <person name="Drula E."/>
            <person name="Ayuso-Fernandez I."/>
            <person name="Pacheco R."/>
            <person name="Padilla G."/>
            <person name="Ferreira P."/>
            <person name="Barriuso J."/>
            <person name="Kellner H."/>
            <person name="Castanera R."/>
            <person name="Alfaro M."/>
            <person name="Ramirez L."/>
            <person name="Pisabarro A.G."/>
            <person name="Kuo A."/>
            <person name="Tritt A."/>
            <person name="Lipzen A."/>
            <person name="He G."/>
            <person name="Yan M."/>
            <person name="Ng V."/>
            <person name="Cullen D."/>
            <person name="Martin F."/>
            <person name="Rosso M.-N."/>
            <person name="Henrissat B."/>
            <person name="Hibbett D."/>
            <person name="Martinez A.T."/>
            <person name="Grigoriev I.V."/>
        </authorList>
    </citation>
    <scope>NUCLEOTIDE SEQUENCE</scope>
    <source>
        <strain evidence="4">CBS 506.95</strain>
    </source>
</reference>
<protein>
    <recommendedName>
        <fullName evidence="6">2-nitropropane dioxygenase</fullName>
    </recommendedName>
</protein>
<dbReference type="Gene3D" id="3.20.20.70">
    <property type="entry name" value="Aldolase class I"/>
    <property type="match status" value="1"/>
</dbReference>
<keyword evidence="1" id="KW-0285">Flavoprotein</keyword>
<dbReference type="SUPFAM" id="SSF51412">
    <property type="entry name" value="Inosine monophosphate dehydrogenase (IMPDH)"/>
    <property type="match status" value="1"/>
</dbReference>
<dbReference type="GO" id="GO:0018580">
    <property type="term" value="F:nitronate monooxygenase activity"/>
    <property type="evidence" value="ECO:0007669"/>
    <property type="project" value="InterPro"/>
</dbReference>
<gene>
    <name evidence="4" type="ORF">CPB83DRAFT_851081</name>
</gene>
<dbReference type="CDD" id="cd04730">
    <property type="entry name" value="NPD_like"/>
    <property type="match status" value="1"/>
</dbReference>
<dbReference type="PANTHER" id="PTHR32332">
    <property type="entry name" value="2-NITROPROPANE DIOXYGENASE"/>
    <property type="match status" value="1"/>
</dbReference>
<evidence type="ECO:0000256" key="3">
    <source>
        <dbReference type="ARBA" id="ARBA00023002"/>
    </source>
</evidence>